<evidence type="ECO:0000313" key="2">
    <source>
        <dbReference type="Proteomes" id="UP001430356"/>
    </source>
</evidence>
<keyword evidence="2" id="KW-1185">Reference proteome</keyword>
<dbReference type="Proteomes" id="UP001430356">
    <property type="component" value="Unassembled WGS sequence"/>
</dbReference>
<evidence type="ECO:0000313" key="1">
    <source>
        <dbReference type="EMBL" id="KAK7195357.1"/>
    </source>
</evidence>
<comment type="caution">
    <text evidence="1">The sequence shown here is derived from an EMBL/GenBank/DDBJ whole genome shotgun (WGS) entry which is preliminary data.</text>
</comment>
<reference evidence="1 2" key="1">
    <citation type="journal article" date="2021" name="MBio">
        <title>A New Model Trypanosomatid, Novymonas esmeraldas: Genomic Perception of Its 'Candidatus Pandoraea novymonadis' Endosymbiont.</title>
        <authorList>
            <person name="Zakharova A."/>
            <person name="Saura A."/>
            <person name="Butenko A."/>
            <person name="Podesvova L."/>
            <person name="Warmusova S."/>
            <person name="Kostygov A.Y."/>
            <person name="Nenarokova A."/>
            <person name="Lukes J."/>
            <person name="Opperdoes F.R."/>
            <person name="Yurchenko V."/>
        </authorList>
    </citation>
    <scope>NUCLEOTIDE SEQUENCE [LARGE SCALE GENOMIC DNA]</scope>
    <source>
        <strain evidence="1 2">E262AT.01</strain>
    </source>
</reference>
<sequence length="315" mass="35360">MRVGERVWKAAPLPQAFTAALESGNWLRALQMYQRHPYHTPPADTFDLLKAIMYYTGVGIEDVKERFNEKMRITSIAQRRRVDEVEWSVFWEAVDRGDGKTICDAISGSVCALQGAQIGVAELCAVLLKGAGEDWQTQLVDDMPFSTVSRHNLIHAALTQRRPDVATEMLSHFRISRSEAAVLWPLMSKCTWEEVLGMISMCPKASVPYNAALPFILRSGCSLQRLSEHLEQARVLGDSEVVAPLLGYAVETEDWSYVERCVGHLVDIGKITASARDAFSNLCRLHGPKRVCLRLLEHQVELSSMTMKDLESLRL</sequence>
<dbReference type="EMBL" id="JAECZO010000053">
    <property type="protein sequence ID" value="KAK7195357.1"/>
    <property type="molecule type" value="Genomic_DNA"/>
</dbReference>
<organism evidence="1 2">
    <name type="scientific">Novymonas esmeraldas</name>
    <dbReference type="NCBI Taxonomy" id="1808958"/>
    <lineage>
        <taxon>Eukaryota</taxon>
        <taxon>Discoba</taxon>
        <taxon>Euglenozoa</taxon>
        <taxon>Kinetoplastea</taxon>
        <taxon>Metakinetoplastina</taxon>
        <taxon>Trypanosomatida</taxon>
        <taxon>Trypanosomatidae</taxon>
        <taxon>Novymonas</taxon>
    </lineage>
</organism>
<accession>A0AAW0EQ28</accession>
<dbReference type="AlphaFoldDB" id="A0AAW0EQ28"/>
<proteinExistence type="predicted"/>
<protein>
    <submittedName>
        <fullName evidence="1">Uncharacterized protein</fullName>
    </submittedName>
</protein>
<name>A0AAW0EQ28_9TRYP</name>
<gene>
    <name evidence="1" type="ORF">NESM_000462400</name>
</gene>